<evidence type="ECO:0000313" key="1">
    <source>
        <dbReference type="EMBL" id="VDI01938.1"/>
    </source>
</evidence>
<dbReference type="InterPro" id="IPR009057">
    <property type="entry name" value="Homeodomain-like_sf"/>
</dbReference>
<dbReference type="OrthoDB" id="10043687at2759"/>
<protein>
    <recommendedName>
        <fullName evidence="3">HTH psq-type domain-containing protein</fullName>
    </recommendedName>
</protein>
<dbReference type="Proteomes" id="UP000596742">
    <property type="component" value="Unassembled WGS sequence"/>
</dbReference>
<keyword evidence="2" id="KW-1185">Reference proteome</keyword>
<evidence type="ECO:0008006" key="3">
    <source>
        <dbReference type="Google" id="ProtNLM"/>
    </source>
</evidence>
<dbReference type="AlphaFoldDB" id="A0A8B6C9T5"/>
<dbReference type="Gene3D" id="1.10.10.60">
    <property type="entry name" value="Homeodomain-like"/>
    <property type="match status" value="1"/>
</dbReference>
<accession>A0A8B6C9T5</accession>
<dbReference type="SUPFAM" id="SSF46689">
    <property type="entry name" value="Homeodomain-like"/>
    <property type="match status" value="1"/>
</dbReference>
<evidence type="ECO:0000313" key="2">
    <source>
        <dbReference type="Proteomes" id="UP000596742"/>
    </source>
</evidence>
<reference evidence="1" key="1">
    <citation type="submission" date="2018-11" db="EMBL/GenBank/DDBJ databases">
        <authorList>
            <person name="Alioto T."/>
            <person name="Alioto T."/>
        </authorList>
    </citation>
    <scope>NUCLEOTIDE SEQUENCE</scope>
</reference>
<sequence>MNLVVSRKVQLKRQKYKSYSQTKLTNAYLDLTDNKLSIAKTARKYCLPSQTLRYRVLGDISIDNVKSGPPPVFDCG</sequence>
<proteinExistence type="predicted"/>
<comment type="caution">
    <text evidence="1">The sequence shown here is derived from an EMBL/GenBank/DDBJ whole genome shotgun (WGS) entry which is preliminary data.</text>
</comment>
<gene>
    <name evidence="1" type="ORF">MGAL_10B077090</name>
</gene>
<organism evidence="1 2">
    <name type="scientific">Mytilus galloprovincialis</name>
    <name type="common">Mediterranean mussel</name>
    <dbReference type="NCBI Taxonomy" id="29158"/>
    <lineage>
        <taxon>Eukaryota</taxon>
        <taxon>Metazoa</taxon>
        <taxon>Spiralia</taxon>
        <taxon>Lophotrochozoa</taxon>
        <taxon>Mollusca</taxon>
        <taxon>Bivalvia</taxon>
        <taxon>Autobranchia</taxon>
        <taxon>Pteriomorphia</taxon>
        <taxon>Mytilida</taxon>
        <taxon>Mytiloidea</taxon>
        <taxon>Mytilidae</taxon>
        <taxon>Mytilinae</taxon>
        <taxon>Mytilus</taxon>
    </lineage>
</organism>
<dbReference type="EMBL" id="UYJE01001404">
    <property type="protein sequence ID" value="VDI01938.1"/>
    <property type="molecule type" value="Genomic_DNA"/>
</dbReference>
<name>A0A8B6C9T5_MYTGA</name>